<dbReference type="InterPro" id="IPR015421">
    <property type="entry name" value="PyrdxlP-dep_Trfase_major"/>
</dbReference>
<dbReference type="InterPro" id="IPR004839">
    <property type="entry name" value="Aminotransferase_I/II_large"/>
</dbReference>
<sequence>MVLKYGVPEKHINLQGGWPTPRLHPAEAMEAAATKVFASSDIQQQLRYGPGQGEANLRNNIASWLSDEYQPRAGPVSPERILVTNGASNGLATILQKFADPGYTRNIWMVEPTYHLACPIFRDAGFAGRIRAVPEGARGVDFTFLRKGLEDSEKRATLFGDAPARKTPENGYPKTYRHILYMVPTFSNPSGKTMTLGDRMELVHIARKFDVLLVTDDVYDVLRWCPEEGCTCQDAPLVSPPRLVDMDRLLRGQEPFGNAISNGSFSKIVAPGVRVGWMEGTPDFVKVLSRVGASASGGNQAHMASLIIGQLFASGDLQRHLREVLIPTYRTRYYSMVAAIRHYLYPIGVRIVTDLSGIGRGQLAGGFFLYILFPQDGSSPAIEQIHSLALEHFNLRIAPGGLFTVSDDTSEHESRSRTYISGARLCWAWHEEDELVEGIKRLAEALKMAKRVNLTEPRRSLTLAELDDALPNYRVFISYGFSGPGAFNSLVKAFFEALEDSPFIDVDGNIALGTDNGKAWLALRQQLTFEDPTGTSAGGAANENLYSMHLPWLSAYDDSEGAIRLRINFLHTNDTIDVPTVQQRLLNTFKLFSNDMVRAGSIGGFVTADYTRGPVFEEVACHIAWAGWRPELHSLSDTDLQTYIQAFENVSSSVGINDLRWVIAHVPQITQEYLEGSRNSAAA</sequence>
<dbReference type="Proteomes" id="UP001465668">
    <property type="component" value="Unassembled WGS sequence"/>
</dbReference>
<dbReference type="Pfam" id="PF00155">
    <property type="entry name" value="Aminotran_1_2"/>
    <property type="match status" value="1"/>
</dbReference>
<dbReference type="Gene3D" id="3.90.1150.10">
    <property type="entry name" value="Aspartate Aminotransferase, domain 1"/>
    <property type="match status" value="1"/>
</dbReference>
<reference evidence="2 3" key="1">
    <citation type="submission" date="2024-02" db="EMBL/GenBank/DDBJ databases">
        <title>First draft genome assembly of two strains of Seiridium cardinale.</title>
        <authorList>
            <person name="Emiliani G."/>
            <person name="Scali E."/>
        </authorList>
    </citation>
    <scope>NUCLEOTIDE SEQUENCE [LARGE SCALE GENOMIC DNA]</scope>
    <source>
        <strain evidence="2 3">BM-138-000479</strain>
    </source>
</reference>
<organism evidence="2 3">
    <name type="scientific">Seiridium cardinale</name>
    <dbReference type="NCBI Taxonomy" id="138064"/>
    <lineage>
        <taxon>Eukaryota</taxon>
        <taxon>Fungi</taxon>
        <taxon>Dikarya</taxon>
        <taxon>Ascomycota</taxon>
        <taxon>Pezizomycotina</taxon>
        <taxon>Sordariomycetes</taxon>
        <taxon>Xylariomycetidae</taxon>
        <taxon>Amphisphaeriales</taxon>
        <taxon>Sporocadaceae</taxon>
        <taxon>Seiridium</taxon>
    </lineage>
</organism>
<comment type="caution">
    <text evidence="2">The sequence shown here is derived from an EMBL/GenBank/DDBJ whole genome shotgun (WGS) entry which is preliminary data.</text>
</comment>
<dbReference type="PANTHER" id="PTHR42858">
    <property type="entry name" value="AMINOTRANSFERASE"/>
    <property type="match status" value="1"/>
</dbReference>
<dbReference type="Gene3D" id="3.40.640.10">
    <property type="entry name" value="Type I PLP-dependent aspartate aminotransferase-like (Major domain)"/>
    <property type="match status" value="1"/>
</dbReference>
<accession>A0ABR2XB02</accession>
<dbReference type="EMBL" id="JARVKM010000083">
    <property type="protein sequence ID" value="KAK9770915.1"/>
    <property type="molecule type" value="Genomic_DNA"/>
</dbReference>
<dbReference type="CDD" id="cd00609">
    <property type="entry name" value="AAT_like"/>
    <property type="match status" value="1"/>
</dbReference>
<evidence type="ECO:0000259" key="1">
    <source>
        <dbReference type="Pfam" id="PF00155"/>
    </source>
</evidence>
<keyword evidence="3" id="KW-1185">Reference proteome</keyword>
<evidence type="ECO:0000313" key="3">
    <source>
        <dbReference type="Proteomes" id="UP001465668"/>
    </source>
</evidence>
<dbReference type="InterPro" id="IPR015424">
    <property type="entry name" value="PyrdxlP-dep_Trfase"/>
</dbReference>
<dbReference type="SUPFAM" id="SSF53383">
    <property type="entry name" value="PLP-dependent transferases"/>
    <property type="match status" value="1"/>
</dbReference>
<feature type="domain" description="Aminotransferase class I/classII large" evidence="1">
    <location>
        <begin position="25"/>
        <end position="405"/>
    </location>
</feature>
<dbReference type="GO" id="GO:0016740">
    <property type="term" value="F:transferase activity"/>
    <property type="evidence" value="ECO:0007669"/>
    <property type="project" value="UniProtKB-KW"/>
</dbReference>
<keyword evidence="2" id="KW-0808">Transferase</keyword>
<proteinExistence type="predicted"/>
<name>A0ABR2XB02_9PEZI</name>
<dbReference type="PANTHER" id="PTHR42858:SF1">
    <property type="entry name" value="LD15494P"/>
    <property type="match status" value="1"/>
</dbReference>
<evidence type="ECO:0000313" key="2">
    <source>
        <dbReference type="EMBL" id="KAK9770915.1"/>
    </source>
</evidence>
<dbReference type="InterPro" id="IPR015422">
    <property type="entry name" value="PyrdxlP-dep_Trfase_small"/>
</dbReference>
<gene>
    <name evidence="2" type="ORF">SCAR479_12374</name>
</gene>
<protein>
    <submittedName>
        <fullName evidence="2">Pyridoxal phosphate-dependent transferase</fullName>
    </submittedName>
</protein>